<dbReference type="EMBL" id="BLXT01007702">
    <property type="protein sequence ID" value="GFO41536.1"/>
    <property type="molecule type" value="Genomic_DNA"/>
</dbReference>
<gene>
    <name evidence="1" type="ORF">PoB_006804100</name>
</gene>
<evidence type="ECO:0008006" key="3">
    <source>
        <dbReference type="Google" id="ProtNLM"/>
    </source>
</evidence>
<accession>A0AAV4DC87</accession>
<reference evidence="1 2" key="1">
    <citation type="journal article" date="2021" name="Elife">
        <title>Chloroplast acquisition without the gene transfer in kleptoplastic sea slugs, Plakobranchus ocellatus.</title>
        <authorList>
            <person name="Maeda T."/>
            <person name="Takahashi S."/>
            <person name="Yoshida T."/>
            <person name="Shimamura S."/>
            <person name="Takaki Y."/>
            <person name="Nagai Y."/>
            <person name="Toyoda A."/>
            <person name="Suzuki Y."/>
            <person name="Arimoto A."/>
            <person name="Ishii H."/>
            <person name="Satoh N."/>
            <person name="Nishiyama T."/>
            <person name="Hasebe M."/>
            <person name="Maruyama T."/>
            <person name="Minagawa J."/>
            <person name="Obokata J."/>
            <person name="Shigenobu S."/>
        </authorList>
    </citation>
    <scope>NUCLEOTIDE SEQUENCE [LARGE SCALE GENOMIC DNA]</scope>
</reference>
<proteinExistence type="predicted"/>
<evidence type="ECO:0000313" key="2">
    <source>
        <dbReference type="Proteomes" id="UP000735302"/>
    </source>
</evidence>
<protein>
    <recommendedName>
        <fullName evidence="3">Secreted protein</fullName>
    </recommendedName>
</protein>
<evidence type="ECO:0000313" key="1">
    <source>
        <dbReference type="EMBL" id="GFO41536.1"/>
    </source>
</evidence>
<keyword evidence="2" id="KW-1185">Reference proteome</keyword>
<dbReference type="AlphaFoldDB" id="A0AAV4DC87"/>
<comment type="caution">
    <text evidence="1">The sequence shown here is derived from an EMBL/GenBank/DDBJ whole genome shotgun (WGS) entry which is preliminary data.</text>
</comment>
<organism evidence="1 2">
    <name type="scientific">Plakobranchus ocellatus</name>
    <dbReference type="NCBI Taxonomy" id="259542"/>
    <lineage>
        <taxon>Eukaryota</taxon>
        <taxon>Metazoa</taxon>
        <taxon>Spiralia</taxon>
        <taxon>Lophotrochozoa</taxon>
        <taxon>Mollusca</taxon>
        <taxon>Gastropoda</taxon>
        <taxon>Heterobranchia</taxon>
        <taxon>Euthyneura</taxon>
        <taxon>Panpulmonata</taxon>
        <taxon>Sacoglossa</taxon>
        <taxon>Placobranchoidea</taxon>
        <taxon>Plakobranchidae</taxon>
        <taxon>Plakobranchus</taxon>
    </lineage>
</organism>
<dbReference type="Proteomes" id="UP000735302">
    <property type="component" value="Unassembled WGS sequence"/>
</dbReference>
<sequence>MWVLPWAIPKAFCARALPGQRWGDFGIPFHKLLTSGHTMIFRGLIRDNIMCMRKKLRTKDTSTRSDAIVMDTLNAKQTLSSIAFHVIPLKIKH</sequence>
<name>A0AAV4DC87_9GAST</name>